<evidence type="ECO:0000256" key="1">
    <source>
        <dbReference type="ARBA" id="ARBA00022432"/>
    </source>
</evidence>
<gene>
    <name evidence="4" type="ORF">HORIV_41940</name>
</gene>
<evidence type="ECO:0000313" key="5">
    <source>
        <dbReference type="Proteomes" id="UP000289555"/>
    </source>
</evidence>
<dbReference type="Gene3D" id="3.40.50.10490">
    <property type="entry name" value="Glucose-6-phosphate isomerase like protein, domain 1"/>
    <property type="match status" value="1"/>
</dbReference>
<dbReference type="PROSITE" id="PS51463">
    <property type="entry name" value="P_GLUCOSE_ISOMERASE_3"/>
    <property type="match status" value="1"/>
</dbReference>
<dbReference type="EMBL" id="AP019416">
    <property type="protein sequence ID" value="BBI51773.1"/>
    <property type="molecule type" value="Genomic_DNA"/>
</dbReference>
<proteinExistence type="predicted"/>
<keyword evidence="1" id="KW-0312">Gluconeogenesis</keyword>
<dbReference type="Proteomes" id="UP000289555">
    <property type="component" value="Chromosome"/>
</dbReference>
<dbReference type="InterPro" id="IPR046348">
    <property type="entry name" value="SIS_dom_sf"/>
</dbReference>
<dbReference type="InterPro" id="IPR001672">
    <property type="entry name" value="G6P_Isomerase"/>
</dbReference>
<evidence type="ECO:0008006" key="6">
    <source>
        <dbReference type="Google" id="ProtNLM"/>
    </source>
</evidence>
<accession>A0ABM7GM22</accession>
<evidence type="ECO:0000313" key="4">
    <source>
        <dbReference type="EMBL" id="BBI51773.1"/>
    </source>
</evidence>
<dbReference type="PANTHER" id="PTHR11469:SF1">
    <property type="entry name" value="GLUCOSE-6-PHOSPHATE ISOMERASE"/>
    <property type="match status" value="1"/>
</dbReference>
<sequence>MDNHFINAPFSQNMPVLMALIGIWYINFIGAETQAIVPYDQALNQLPSFLQQLDMESNGKSVDIFGHPVNYKTGPIVGPNRLQRPARVLPVAAPRHPLRAHRLYCLTQARARR</sequence>
<name>A0ABM7GM22_9GAMM</name>
<dbReference type="SUPFAM" id="SSF53697">
    <property type="entry name" value="SIS domain"/>
    <property type="match status" value="1"/>
</dbReference>
<dbReference type="Pfam" id="PF00342">
    <property type="entry name" value="PGI"/>
    <property type="match status" value="1"/>
</dbReference>
<reference evidence="5" key="1">
    <citation type="journal article" date="2019" name="Microbiol. Resour. Announc.">
        <title>Complete Genome Sequence of Halomonas olivaria, a Moderately Halophilic Bacterium Isolated from Olive Processing Effluents, Obtained by Nanopore Sequencing.</title>
        <authorList>
            <person name="Nagata S."/>
            <person name="Ii K.M."/>
            <person name="Tsukimi T."/>
            <person name="Miura M.C."/>
            <person name="Galipon J."/>
            <person name="Arakawa K."/>
        </authorList>
    </citation>
    <scope>NUCLEOTIDE SEQUENCE [LARGE SCALE GENOMIC DNA]</scope>
    <source>
        <strain evidence="5">TYRC17</strain>
    </source>
</reference>
<keyword evidence="3" id="KW-0413">Isomerase</keyword>
<keyword evidence="5" id="KW-1185">Reference proteome</keyword>
<organism evidence="4 5">
    <name type="scientific">Vreelandella olivaria</name>
    <dbReference type="NCBI Taxonomy" id="390919"/>
    <lineage>
        <taxon>Bacteria</taxon>
        <taxon>Pseudomonadati</taxon>
        <taxon>Pseudomonadota</taxon>
        <taxon>Gammaproteobacteria</taxon>
        <taxon>Oceanospirillales</taxon>
        <taxon>Halomonadaceae</taxon>
        <taxon>Vreelandella</taxon>
    </lineage>
</organism>
<evidence type="ECO:0000256" key="2">
    <source>
        <dbReference type="ARBA" id="ARBA00023152"/>
    </source>
</evidence>
<dbReference type="PANTHER" id="PTHR11469">
    <property type="entry name" value="GLUCOSE-6-PHOSPHATE ISOMERASE"/>
    <property type="match status" value="1"/>
</dbReference>
<evidence type="ECO:0000256" key="3">
    <source>
        <dbReference type="ARBA" id="ARBA00023235"/>
    </source>
</evidence>
<keyword evidence="2" id="KW-0324">Glycolysis</keyword>
<protein>
    <recommendedName>
        <fullName evidence="6">Glucose-6-phosphate isomerase</fullName>
    </recommendedName>
</protein>